<dbReference type="InterPro" id="IPR011009">
    <property type="entry name" value="Kinase-like_dom_sf"/>
</dbReference>
<reference evidence="9 10" key="1">
    <citation type="submission" date="2016-12" db="EMBL/GenBank/DDBJ databases">
        <title>Marinobacter lutaoensis whole genome sequencing.</title>
        <authorList>
            <person name="Verma A."/>
            <person name="Krishnamurthi S."/>
        </authorList>
    </citation>
    <scope>NUCLEOTIDE SEQUENCE [LARGE SCALE GENOMIC DNA]</scope>
    <source>
        <strain evidence="9 10">T5054</strain>
    </source>
</reference>
<keyword evidence="1" id="KW-0808">Transferase</keyword>
<dbReference type="Gene3D" id="3.30.200.20">
    <property type="entry name" value="Phosphorylase Kinase, domain 1"/>
    <property type="match status" value="1"/>
</dbReference>
<dbReference type="RefSeq" id="WP_076723768.1">
    <property type="nucleotide sequence ID" value="NZ_MSCW01000004.1"/>
</dbReference>
<accession>A0A1V2DV34</accession>
<dbReference type="PROSITE" id="PS50011">
    <property type="entry name" value="PROTEIN_KINASE_DOM"/>
    <property type="match status" value="1"/>
</dbReference>
<evidence type="ECO:0000259" key="7">
    <source>
        <dbReference type="PROSITE" id="PS50011"/>
    </source>
</evidence>
<dbReference type="Pfam" id="PF00069">
    <property type="entry name" value="Pkinase"/>
    <property type="match status" value="1"/>
</dbReference>
<dbReference type="Pfam" id="PF13672">
    <property type="entry name" value="PP2C_2"/>
    <property type="match status" value="1"/>
</dbReference>
<comment type="caution">
    <text evidence="9">The sequence shown here is derived from an EMBL/GenBank/DDBJ whole genome shotgun (WGS) entry which is preliminary data.</text>
</comment>
<organism evidence="9 10">
    <name type="scientific">Marinobacter lutaoensis</name>
    <dbReference type="NCBI Taxonomy" id="135739"/>
    <lineage>
        <taxon>Bacteria</taxon>
        <taxon>Pseudomonadati</taxon>
        <taxon>Pseudomonadota</taxon>
        <taxon>Gammaproteobacteria</taxon>
        <taxon>Pseudomonadales</taxon>
        <taxon>Marinobacteraceae</taxon>
        <taxon>Marinobacter</taxon>
    </lineage>
</organism>
<evidence type="ECO:0000313" key="9">
    <source>
        <dbReference type="EMBL" id="ONF44584.1"/>
    </source>
</evidence>
<dbReference type="SMART" id="SM00220">
    <property type="entry name" value="S_TKc"/>
    <property type="match status" value="1"/>
</dbReference>
<evidence type="ECO:0000256" key="4">
    <source>
        <dbReference type="ARBA" id="ARBA00022840"/>
    </source>
</evidence>
<feature type="domain" description="Protein kinase" evidence="7">
    <location>
        <begin position="269"/>
        <end position="545"/>
    </location>
</feature>
<dbReference type="GO" id="GO:0005524">
    <property type="term" value="F:ATP binding"/>
    <property type="evidence" value="ECO:0007669"/>
    <property type="project" value="UniProtKB-KW"/>
</dbReference>
<dbReference type="Proteomes" id="UP000189339">
    <property type="component" value="Unassembled WGS sequence"/>
</dbReference>
<dbReference type="SUPFAM" id="SSF56112">
    <property type="entry name" value="Protein kinase-like (PK-like)"/>
    <property type="match status" value="1"/>
</dbReference>
<proteinExistence type="predicted"/>
<evidence type="ECO:0000256" key="3">
    <source>
        <dbReference type="ARBA" id="ARBA00022777"/>
    </source>
</evidence>
<dbReference type="PANTHER" id="PTHR43289:SF6">
    <property type="entry name" value="SERINE_THREONINE-PROTEIN KINASE NEKL-3"/>
    <property type="match status" value="1"/>
</dbReference>
<feature type="compositionally biased region" description="Basic and acidic residues" evidence="5">
    <location>
        <begin position="10"/>
        <end position="22"/>
    </location>
</feature>
<keyword evidence="6" id="KW-0472">Membrane</keyword>
<dbReference type="SUPFAM" id="SSF81606">
    <property type="entry name" value="PP2C-like"/>
    <property type="match status" value="1"/>
</dbReference>
<dbReference type="CDD" id="cd14014">
    <property type="entry name" value="STKc_PknB_like"/>
    <property type="match status" value="1"/>
</dbReference>
<keyword evidence="2" id="KW-0547">Nucleotide-binding</keyword>
<name>A0A1V2DV34_9GAMM</name>
<feature type="region of interest" description="Disordered" evidence="5">
    <location>
        <begin position="1"/>
        <end position="22"/>
    </location>
</feature>
<dbReference type="SMART" id="SM00331">
    <property type="entry name" value="PP2C_SIG"/>
    <property type="match status" value="1"/>
</dbReference>
<sequence length="572" mass="63559">MRVTSGQHSEAGRKPVNQDRHGLVVPPLPARAIKGIVAVIADGISSSNVSQVAAEIAVAGFLDDYYSTPDSWGVKQSGERVLRALNAWLHAHTRQSRFRYDLDRGYLCTFSALVLKSATAHLFHVGDTRIYRMAGGLPEPLTTDHRLPLSASTDGLSRALGMDPHLEIDYRQLSVAPGDVFLLASDGVYEHLRPRDIATILARYPEDLTAAARALVTAALSAGSPDNLTAQLVRIDALPEPRQHDELGEPWQARPFAPEWQPGQTVDGFHILRTLHASSRSRVYLAQDLASGTEVVLKCPATELREQPDALAAFQAEEWVARRIHSPHVARPFAVDRPRSYRYLALTYHPGRTLRQWLLDQPRPDLHRVRSLLEQIAAGLRAFHRLAMAHGDLRPDNILLDDHGTVTLIDFGATQVAGLQERAPDPGPHWPRGAALYSAPESFLGQPASAASDQFSLAVIAYQMLTGQLPYGAEIPKTRSLSQQRRLRPRPLAVDRPDLPGWLEPALKRALAIEPHRRYPALSEFLFDLSRPRPDWQQRHRPPWMTRHPVAFWQGISALLLLALLATWAGRV</sequence>
<evidence type="ECO:0000256" key="1">
    <source>
        <dbReference type="ARBA" id="ARBA00022679"/>
    </source>
</evidence>
<gene>
    <name evidence="9" type="ORF">BTO32_05005</name>
</gene>
<evidence type="ECO:0000313" key="10">
    <source>
        <dbReference type="Proteomes" id="UP000189339"/>
    </source>
</evidence>
<dbReference type="InterPro" id="IPR000719">
    <property type="entry name" value="Prot_kinase_dom"/>
</dbReference>
<dbReference type="GO" id="GO:0004674">
    <property type="term" value="F:protein serine/threonine kinase activity"/>
    <property type="evidence" value="ECO:0007669"/>
    <property type="project" value="TreeGrafter"/>
</dbReference>
<dbReference type="Gene3D" id="1.10.510.10">
    <property type="entry name" value="Transferase(Phosphotransferase) domain 1"/>
    <property type="match status" value="1"/>
</dbReference>
<dbReference type="InterPro" id="IPR036457">
    <property type="entry name" value="PPM-type-like_dom_sf"/>
</dbReference>
<dbReference type="STRING" id="135739.BTO32_05005"/>
<dbReference type="AlphaFoldDB" id="A0A1V2DV34"/>
<evidence type="ECO:0000256" key="2">
    <source>
        <dbReference type="ARBA" id="ARBA00022741"/>
    </source>
</evidence>
<keyword evidence="6" id="KW-1133">Transmembrane helix</keyword>
<evidence type="ECO:0000256" key="6">
    <source>
        <dbReference type="SAM" id="Phobius"/>
    </source>
</evidence>
<dbReference type="SMART" id="SM00332">
    <property type="entry name" value="PP2Cc"/>
    <property type="match status" value="1"/>
</dbReference>
<evidence type="ECO:0000256" key="5">
    <source>
        <dbReference type="SAM" id="MobiDB-lite"/>
    </source>
</evidence>
<dbReference type="InterPro" id="IPR001932">
    <property type="entry name" value="PPM-type_phosphatase-like_dom"/>
</dbReference>
<keyword evidence="10" id="KW-1185">Reference proteome</keyword>
<feature type="transmembrane region" description="Helical" evidence="6">
    <location>
        <begin position="551"/>
        <end position="570"/>
    </location>
</feature>
<dbReference type="CDD" id="cd00143">
    <property type="entry name" value="PP2Cc"/>
    <property type="match status" value="1"/>
</dbReference>
<dbReference type="EMBL" id="MSCW01000004">
    <property type="protein sequence ID" value="ONF44584.1"/>
    <property type="molecule type" value="Genomic_DNA"/>
</dbReference>
<dbReference type="PANTHER" id="PTHR43289">
    <property type="entry name" value="MITOGEN-ACTIVATED PROTEIN KINASE KINASE KINASE 20-RELATED"/>
    <property type="match status" value="1"/>
</dbReference>
<keyword evidence="3 9" id="KW-0418">Kinase</keyword>
<dbReference type="Gene3D" id="3.60.40.10">
    <property type="entry name" value="PPM-type phosphatase domain"/>
    <property type="match status" value="1"/>
</dbReference>
<feature type="domain" description="PPM-type phosphatase" evidence="8">
    <location>
        <begin position="4"/>
        <end position="235"/>
    </location>
</feature>
<keyword evidence="4" id="KW-0067">ATP-binding</keyword>
<protein>
    <submittedName>
        <fullName evidence="9">Protein kinase</fullName>
    </submittedName>
</protein>
<evidence type="ECO:0000259" key="8">
    <source>
        <dbReference type="PROSITE" id="PS51746"/>
    </source>
</evidence>
<keyword evidence="6" id="KW-0812">Transmembrane</keyword>
<dbReference type="PROSITE" id="PS51746">
    <property type="entry name" value="PPM_2"/>
    <property type="match status" value="1"/>
</dbReference>